<dbReference type="Proteomes" id="UP000609064">
    <property type="component" value="Unassembled WGS sequence"/>
</dbReference>
<reference evidence="5" key="1">
    <citation type="journal article" date="2014" name="Int. J. Syst. Evol. Microbiol.">
        <title>Complete genome sequence of Corynebacterium casei LMG S-19264T (=DSM 44701T), isolated from a smear-ripened cheese.</title>
        <authorList>
            <consortium name="US DOE Joint Genome Institute (JGI-PGF)"/>
            <person name="Walter F."/>
            <person name="Albersmeier A."/>
            <person name="Kalinowski J."/>
            <person name="Ruckert C."/>
        </authorList>
    </citation>
    <scope>NUCLEOTIDE SEQUENCE</scope>
    <source>
        <strain evidence="5">CGMCC 1.15958</strain>
    </source>
</reference>
<dbReference type="Gene3D" id="3.40.630.10">
    <property type="entry name" value="Zn peptidases"/>
    <property type="match status" value="1"/>
</dbReference>
<dbReference type="AlphaFoldDB" id="A0A917DUW2"/>
<dbReference type="Gene3D" id="3.30.70.360">
    <property type="match status" value="1"/>
</dbReference>
<dbReference type="GO" id="GO:0046872">
    <property type="term" value="F:metal ion binding"/>
    <property type="evidence" value="ECO:0007669"/>
    <property type="project" value="UniProtKB-KW"/>
</dbReference>
<dbReference type="PANTHER" id="PTHR43808:SF32">
    <property type="entry name" value="ARGE_DAPE-RELATED DEACYLASE"/>
    <property type="match status" value="1"/>
</dbReference>
<organism evidence="5 6">
    <name type="scientific">Emticicia aquatilis</name>
    <dbReference type="NCBI Taxonomy" id="1537369"/>
    <lineage>
        <taxon>Bacteria</taxon>
        <taxon>Pseudomonadati</taxon>
        <taxon>Bacteroidota</taxon>
        <taxon>Cytophagia</taxon>
        <taxon>Cytophagales</taxon>
        <taxon>Leadbetterellaceae</taxon>
        <taxon>Emticicia</taxon>
    </lineage>
</organism>
<dbReference type="SUPFAM" id="SSF55031">
    <property type="entry name" value="Bacterial exopeptidase dimerisation domain"/>
    <property type="match status" value="1"/>
</dbReference>
<dbReference type="InterPro" id="IPR050072">
    <property type="entry name" value="Peptidase_M20A"/>
</dbReference>
<sequence length="433" mass="46834">MKLKPLFLSFLILNFTFLIQSNAQSLSSVEKQIIEHVKVNMPQTEKLLIDAVNINSGTLNHAGVREVGQLFRKEFDAMGFTTEWISLPDSLNRAGHLVAYRKGKKGKKLFLIGHLDTVFEKSMPAGPFTRLTDSTATGQGVNDMKGGDVMIIAGLKALYAQGLLDDTNITVYFTGDEESAGKPTSISRKDFIDRAKECEVALAYETAQSFDIAATARRGASGWHLTTHGKTGHSSGVFNKTMGYGAIYEAARILDEFREALSQEKYLTFNPGVIVGGTEVNYDPAQAKGTAVGKTNIVAQKVEVTGDLRFLTEAQKEAARTKMREIVAKNLNATSAEIKFSDGIPAMEPTEANTKLLEILSKASQDMGLGPVKAGDPGSRGAGDISYIAQYVSCLDGLGASGRGAHAPGETINLKEYPALIQRSALLLYRLTR</sequence>
<dbReference type="Pfam" id="PF07687">
    <property type="entry name" value="M20_dimer"/>
    <property type="match status" value="1"/>
</dbReference>
<dbReference type="RefSeq" id="WP_188769060.1">
    <property type="nucleotide sequence ID" value="NZ_BMKK01000010.1"/>
</dbReference>
<evidence type="ECO:0000259" key="4">
    <source>
        <dbReference type="Pfam" id="PF07687"/>
    </source>
</evidence>
<dbReference type="InterPro" id="IPR036264">
    <property type="entry name" value="Bact_exopeptidase_dim_dom"/>
</dbReference>
<evidence type="ECO:0000256" key="3">
    <source>
        <dbReference type="SAM" id="SignalP"/>
    </source>
</evidence>
<gene>
    <name evidence="5" type="ORF">GCM10011514_41760</name>
</gene>
<keyword evidence="6" id="KW-1185">Reference proteome</keyword>
<dbReference type="EMBL" id="BMKK01000010">
    <property type="protein sequence ID" value="GGD73350.1"/>
    <property type="molecule type" value="Genomic_DNA"/>
</dbReference>
<dbReference type="Pfam" id="PF01546">
    <property type="entry name" value="Peptidase_M20"/>
    <property type="match status" value="1"/>
</dbReference>
<reference evidence="5" key="2">
    <citation type="submission" date="2020-09" db="EMBL/GenBank/DDBJ databases">
        <authorList>
            <person name="Sun Q."/>
            <person name="Zhou Y."/>
        </authorList>
    </citation>
    <scope>NUCLEOTIDE SEQUENCE</scope>
    <source>
        <strain evidence="5">CGMCC 1.15958</strain>
    </source>
</reference>
<accession>A0A917DUW2</accession>
<evidence type="ECO:0000256" key="1">
    <source>
        <dbReference type="ARBA" id="ARBA00022723"/>
    </source>
</evidence>
<dbReference type="PANTHER" id="PTHR43808">
    <property type="entry name" value="ACETYLORNITHINE DEACETYLASE"/>
    <property type="match status" value="1"/>
</dbReference>
<keyword evidence="1" id="KW-0479">Metal-binding</keyword>
<dbReference type="InterPro" id="IPR011650">
    <property type="entry name" value="Peptidase_M20_dimer"/>
</dbReference>
<evidence type="ECO:0000256" key="2">
    <source>
        <dbReference type="ARBA" id="ARBA00022801"/>
    </source>
</evidence>
<feature type="chain" id="PRO_5037342363" evidence="3">
    <location>
        <begin position="24"/>
        <end position="433"/>
    </location>
</feature>
<proteinExistence type="predicted"/>
<dbReference type="InterPro" id="IPR002933">
    <property type="entry name" value="Peptidase_M20"/>
</dbReference>
<keyword evidence="2" id="KW-0378">Hydrolase</keyword>
<feature type="signal peptide" evidence="3">
    <location>
        <begin position="1"/>
        <end position="23"/>
    </location>
</feature>
<name>A0A917DUW2_9BACT</name>
<evidence type="ECO:0000313" key="5">
    <source>
        <dbReference type="EMBL" id="GGD73350.1"/>
    </source>
</evidence>
<comment type="caution">
    <text evidence="5">The sequence shown here is derived from an EMBL/GenBank/DDBJ whole genome shotgun (WGS) entry which is preliminary data.</text>
</comment>
<evidence type="ECO:0000313" key="6">
    <source>
        <dbReference type="Proteomes" id="UP000609064"/>
    </source>
</evidence>
<protein>
    <submittedName>
        <fullName evidence="5">Peptidase M20</fullName>
    </submittedName>
</protein>
<feature type="domain" description="Peptidase M20 dimerisation" evidence="4">
    <location>
        <begin position="215"/>
        <end position="331"/>
    </location>
</feature>
<keyword evidence="3" id="KW-0732">Signal</keyword>
<dbReference type="GO" id="GO:0016787">
    <property type="term" value="F:hydrolase activity"/>
    <property type="evidence" value="ECO:0007669"/>
    <property type="project" value="UniProtKB-KW"/>
</dbReference>
<dbReference type="SUPFAM" id="SSF53187">
    <property type="entry name" value="Zn-dependent exopeptidases"/>
    <property type="match status" value="1"/>
</dbReference>